<dbReference type="InterPro" id="IPR019734">
    <property type="entry name" value="TPR_rpt"/>
</dbReference>
<feature type="repeat" description="TPR" evidence="8">
    <location>
        <begin position="947"/>
        <end position="980"/>
    </location>
</feature>
<keyword evidence="12" id="KW-1185">Reference proteome</keyword>
<name>A0ABR3Y4M4_9PEZI</name>
<organism evidence="11 12">
    <name type="scientific">Phialemonium thermophilum</name>
    <dbReference type="NCBI Taxonomy" id="223376"/>
    <lineage>
        <taxon>Eukaryota</taxon>
        <taxon>Fungi</taxon>
        <taxon>Dikarya</taxon>
        <taxon>Ascomycota</taxon>
        <taxon>Pezizomycotina</taxon>
        <taxon>Sordariomycetes</taxon>
        <taxon>Sordariomycetidae</taxon>
        <taxon>Cephalothecales</taxon>
        <taxon>Cephalothecaceae</taxon>
        <taxon>Phialemonium</taxon>
    </lineage>
</organism>
<feature type="region of interest" description="Disordered" evidence="9">
    <location>
        <begin position="426"/>
        <end position="472"/>
    </location>
</feature>
<dbReference type="Gene3D" id="3.40.50.11380">
    <property type="match status" value="1"/>
</dbReference>
<dbReference type="EMBL" id="JAZHXJ010000011">
    <property type="protein sequence ID" value="KAL1883008.1"/>
    <property type="molecule type" value="Genomic_DNA"/>
</dbReference>
<dbReference type="InterPro" id="IPR011990">
    <property type="entry name" value="TPR-like_helical_dom_sf"/>
</dbReference>
<evidence type="ECO:0000256" key="6">
    <source>
        <dbReference type="ARBA" id="ARBA00022737"/>
    </source>
</evidence>
<comment type="caution">
    <text evidence="11">The sequence shown here is derived from an EMBL/GenBank/DDBJ whole genome shotgun (WGS) entry which is preliminary data.</text>
</comment>
<dbReference type="InterPro" id="IPR029489">
    <property type="entry name" value="OGT/SEC/SPY_C"/>
</dbReference>
<feature type="region of interest" description="Disordered" evidence="9">
    <location>
        <begin position="630"/>
        <end position="650"/>
    </location>
</feature>
<feature type="compositionally biased region" description="Polar residues" evidence="9">
    <location>
        <begin position="432"/>
        <end position="451"/>
    </location>
</feature>
<accession>A0ABR3Y4M4</accession>
<feature type="domain" description="O-GlcNAc transferase C-terminal" evidence="10">
    <location>
        <begin position="1403"/>
        <end position="1608"/>
    </location>
</feature>
<dbReference type="PANTHER" id="PTHR44998">
    <property type="match status" value="1"/>
</dbReference>
<proteinExistence type="inferred from homology"/>
<evidence type="ECO:0000256" key="5">
    <source>
        <dbReference type="ARBA" id="ARBA00022679"/>
    </source>
</evidence>
<evidence type="ECO:0000259" key="10">
    <source>
        <dbReference type="Pfam" id="PF13844"/>
    </source>
</evidence>
<evidence type="ECO:0000313" key="11">
    <source>
        <dbReference type="EMBL" id="KAL1883008.1"/>
    </source>
</evidence>
<dbReference type="Pfam" id="PF13374">
    <property type="entry name" value="TPR_10"/>
    <property type="match status" value="1"/>
</dbReference>
<keyword evidence="5" id="KW-0808">Transferase</keyword>
<evidence type="ECO:0000256" key="1">
    <source>
        <dbReference type="ARBA" id="ARBA00004922"/>
    </source>
</evidence>
<keyword evidence="4" id="KW-0328">Glycosyltransferase</keyword>
<gene>
    <name evidence="11" type="ORF">VTK73DRAFT_530</name>
</gene>
<sequence length="1629" mass="179334">MVQQPPHLHPFGHLASLQSQLRADYLNLQQRQAEHRPSNPQRCSETAHPAFPARVSQPVVCNIQQIPTSSVHRHVNDSTISAPPGAANVGEHSLRRKTPNGTIDNGYDGTLTQLASGPPPFKHIVVPVSSKIFPTAVVQRQSGPASANAHPQGLGTSGWSYSPAAVTANVGHGVDSHNSMACPYAGPWGSGQTPNSQQNPATRKQNASLMIPIAQHNYLATPSLQPLLGPVFPQTPSPTAFCPGGYQQSPVWEDWTPYGHRLTLPFDQACFFPNAAVDSVFAPSQSIVRPGPIQGTVLGNVQPFRVHLSNLAPDDNFPRYGHQQLLMSAPHQKLEALSLASGHQGMHKVATCDGSTNARFKERALAQAHRAYTELLLHLSHTRKPQQGKWGSGSRPAAKMIVFPRPPTQLSSALNQVRPRPRHAVTDHAAIRTQSSAQKPPSPARASTFSGLPSGARLTGHPVLPNQQPDNHPSVLAEVFANPVSLGGQRPLPYHMNSPLLKARESLEMLSNLCEHSGWKWTDGMLLGGCLHYGLEHYEEALEWFKRITSLDESHVEAISNIAATLYCLNRQEEAEQHWMQAVQLRPSYLEAVEHLVSLLCSTQRSQEAVNTITFVQQALSIARYRAAPDHDNETTSISDQSSMCSGEDQSNDALALDADTDSPEISFSKLENGEQPGFGSSGYAIPGSENGRMLLLIHAKGNMLYGLKDTNGASQAFEEAVLISAGRNLRGVQSLIRRIQVVLAPSDSQGMPSRSQRPTLTTPLLLLPEKAKHTAQLVFSSSNGQLPGLQYIPDGAHKRAAISTTSNSLLSLAKIFQDAMSSGGSSPALLRQPAGVSDILALYYLSLSLQESPSTANNVGILLASIQQSASPQVSTTDTALCPNIPGIVPGSGLALALAYYYYGLSLDPKHVHLHTNLGSLLKDIGQLDSAIHMYEKAVQCDGNFDIALTNLANAVKDRGRINDAIMYYKRAVHSNPDFAEAVCGLSTALNSVCDWRDRGGVVLYNGKYDRWHVDATGMLTDVRCHGQSSGLMKRVVSIVRKQLKEASTWGCGTLQGDTLLQLVSQLSHGSFGTADDAMGELSARLRRWAGRPWEGSRVLRLIERSSRAMMRQWYIDRYIRKSELPAGYPRVRLPATLPVPSAPTVLPFHTFTCPLSAKDIRMISQRNALRITCSTLRSPWLPASVYQPPSPPSPNLNVGYVSSDFNNHPLAHLMQSVFGFHDPKRVKAFCYATTASDKSVHRQQIEREAPVFRDVSTWTSDRLINQIIADGIHILVNLNGYTRGARNEIFAARPAPIQMSAMGFAGTLGAEWCDYLLADTTSIPPSTLRPHRINLAIDDVFEDEEACDAEEWVYSENIIFSRDTFFCCDHAQSADGSDERGMTWEEEQRRRWKMRKDLFPNLPDDRIIMGNFNQLYKIDPTTFRSWLRILAAVPNTVLWLLRFPELGETNLKRTAKQWAGEEVASRIIFTDVAQKQHHISRARVCDLFLDTPECNAHTTSADVLWSSTPLLTLPRYKYKMCSRMAASILKGALPKGPEGEQAAKDLIASDEAEYENSAINLVSNLTYQITKGYGEGSGRLADLRYLLWKNKWTCALFDTRRWVRDLEDAYEEAWRRWVAGEGGDIYL</sequence>
<feature type="repeat" description="TPR" evidence="8">
    <location>
        <begin position="522"/>
        <end position="555"/>
    </location>
</feature>
<dbReference type="Gene3D" id="1.25.40.10">
    <property type="entry name" value="Tetratricopeptide repeat domain"/>
    <property type="match status" value="3"/>
</dbReference>
<dbReference type="Proteomes" id="UP001586593">
    <property type="component" value="Unassembled WGS sequence"/>
</dbReference>
<evidence type="ECO:0000256" key="4">
    <source>
        <dbReference type="ARBA" id="ARBA00022676"/>
    </source>
</evidence>
<dbReference type="PROSITE" id="PS50005">
    <property type="entry name" value="TPR"/>
    <property type="match status" value="3"/>
</dbReference>
<dbReference type="Gene3D" id="3.40.50.2000">
    <property type="entry name" value="Glycogen Phosphorylase B"/>
    <property type="match status" value="1"/>
</dbReference>
<evidence type="ECO:0000256" key="8">
    <source>
        <dbReference type="PROSITE-ProRule" id="PRU00339"/>
    </source>
</evidence>
<feature type="domain" description="O-GlcNAc transferase C-terminal" evidence="10">
    <location>
        <begin position="1145"/>
        <end position="1327"/>
    </location>
</feature>
<feature type="compositionally biased region" description="Polar residues" evidence="9">
    <location>
        <begin position="635"/>
        <end position="650"/>
    </location>
</feature>
<dbReference type="Pfam" id="PF13844">
    <property type="entry name" value="Glyco_transf_41"/>
    <property type="match status" value="2"/>
</dbReference>
<comment type="pathway">
    <text evidence="1">Protein modification; protein glycosylation.</text>
</comment>
<protein>
    <recommendedName>
        <fullName evidence="3">protein O-GlcNAc transferase</fullName>
        <ecNumber evidence="3">2.4.1.255</ecNumber>
    </recommendedName>
</protein>
<evidence type="ECO:0000256" key="7">
    <source>
        <dbReference type="ARBA" id="ARBA00022803"/>
    </source>
</evidence>
<reference evidence="11 12" key="1">
    <citation type="journal article" date="2024" name="Commun. Biol.">
        <title>Comparative genomic analysis of thermophilic fungi reveals convergent evolutionary adaptations and gene losses.</title>
        <authorList>
            <person name="Steindorff A.S."/>
            <person name="Aguilar-Pontes M.V."/>
            <person name="Robinson A.J."/>
            <person name="Andreopoulos B."/>
            <person name="LaButti K."/>
            <person name="Kuo A."/>
            <person name="Mondo S."/>
            <person name="Riley R."/>
            <person name="Otillar R."/>
            <person name="Haridas S."/>
            <person name="Lipzen A."/>
            <person name="Grimwood J."/>
            <person name="Schmutz J."/>
            <person name="Clum A."/>
            <person name="Reid I.D."/>
            <person name="Moisan M.C."/>
            <person name="Butler G."/>
            <person name="Nguyen T.T.M."/>
            <person name="Dewar K."/>
            <person name="Conant G."/>
            <person name="Drula E."/>
            <person name="Henrissat B."/>
            <person name="Hansel C."/>
            <person name="Singer S."/>
            <person name="Hutchinson M.I."/>
            <person name="de Vries R.P."/>
            <person name="Natvig D.O."/>
            <person name="Powell A.J."/>
            <person name="Tsang A."/>
            <person name="Grigoriev I.V."/>
        </authorList>
    </citation>
    <scope>NUCLEOTIDE SEQUENCE [LARGE SCALE GENOMIC DNA]</scope>
    <source>
        <strain evidence="11 12">ATCC 24622</strain>
    </source>
</reference>
<evidence type="ECO:0000256" key="9">
    <source>
        <dbReference type="SAM" id="MobiDB-lite"/>
    </source>
</evidence>
<evidence type="ECO:0000313" key="12">
    <source>
        <dbReference type="Proteomes" id="UP001586593"/>
    </source>
</evidence>
<dbReference type="Pfam" id="PF13181">
    <property type="entry name" value="TPR_8"/>
    <property type="match status" value="1"/>
</dbReference>
<comment type="similarity">
    <text evidence="2">Belongs to the glycosyltransferase 41 family. O-GlcNAc transferase subfamily.</text>
</comment>
<keyword evidence="7 8" id="KW-0802">TPR repeat</keyword>
<dbReference type="PANTHER" id="PTHR44998:SF1">
    <property type="entry name" value="UDP-N-ACETYLGLUCOSAMINE--PEPTIDE N-ACETYLGLUCOSAMINYLTRANSFERASE 110 KDA SUBUNIT"/>
    <property type="match status" value="1"/>
</dbReference>
<dbReference type="SMART" id="SM00028">
    <property type="entry name" value="TPR"/>
    <property type="match status" value="5"/>
</dbReference>
<evidence type="ECO:0000256" key="2">
    <source>
        <dbReference type="ARBA" id="ARBA00005386"/>
    </source>
</evidence>
<feature type="repeat" description="TPR" evidence="8">
    <location>
        <begin position="913"/>
        <end position="946"/>
    </location>
</feature>
<evidence type="ECO:0000256" key="3">
    <source>
        <dbReference type="ARBA" id="ARBA00011970"/>
    </source>
</evidence>
<feature type="region of interest" description="Disordered" evidence="9">
    <location>
        <begin position="81"/>
        <end position="102"/>
    </location>
</feature>
<keyword evidence="6" id="KW-0677">Repeat</keyword>
<dbReference type="SUPFAM" id="SSF48452">
    <property type="entry name" value="TPR-like"/>
    <property type="match status" value="1"/>
</dbReference>
<dbReference type="EC" id="2.4.1.255" evidence="3"/>